<name>A0A3S9VUM8_9BACT</name>
<dbReference type="AlphaFoldDB" id="A0A3S9VUM8"/>
<proteinExistence type="predicted"/>
<keyword evidence="1" id="KW-0732">Signal</keyword>
<evidence type="ECO:0000256" key="1">
    <source>
        <dbReference type="SAM" id="SignalP"/>
    </source>
</evidence>
<evidence type="ECO:0000313" key="3">
    <source>
        <dbReference type="Proteomes" id="UP000270673"/>
    </source>
</evidence>
<dbReference type="EMBL" id="CP032819">
    <property type="protein sequence ID" value="AZS30252.1"/>
    <property type="molecule type" value="Genomic_DNA"/>
</dbReference>
<dbReference type="InterPro" id="IPR032299">
    <property type="entry name" value="DUF4843"/>
</dbReference>
<gene>
    <name evidence="2" type="ORF">D8S85_12325</name>
</gene>
<dbReference type="Proteomes" id="UP000270673">
    <property type="component" value="Chromosome"/>
</dbReference>
<feature type="chain" id="PRO_5019465157" evidence="1">
    <location>
        <begin position="25"/>
        <end position="276"/>
    </location>
</feature>
<dbReference type="Pfam" id="PF16132">
    <property type="entry name" value="DUF4843"/>
    <property type="match status" value="1"/>
</dbReference>
<sequence>MKVMKTSLYLFIALLLLCGGCEKALPGFAEEWHGVQFILDGEYNATLNDRVKSNYSFYGKDAALTQDTVWLRVRPQGALPQRTSYLRFEQFQEIRWDYKYDELGHVIDSTLYEYPDQAEPGVHYVAFDDARVAGLMKLEEGELEARIPVIVLRSPSLQEKPYTLNFRIVDSDDLSAGDSHYCQAQIVISDCLVQPINWSWRFGTWSVVRHDFMNRVTGIFWDDDFITSVNSNAELLSYYIYVFKRELAKENAARAEEGLPPLRDDPNDPSTEIVFN</sequence>
<evidence type="ECO:0000313" key="2">
    <source>
        <dbReference type="EMBL" id="AZS30252.1"/>
    </source>
</evidence>
<organism evidence="2 3">
    <name type="scientific">Butyricimonas faecalis</name>
    <dbReference type="NCBI Taxonomy" id="2093856"/>
    <lineage>
        <taxon>Bacteria</taxon>
        <taxon>Pseudomonadati</taxon>
        <taxon>Bacteroidota</taxon>
        <taxon>Bacteroidia</taxon>
        <taxon>Bacteroidales</taxon>
        <taxon>Odoribacteraceae</taxon>
        <taxon>Butyricimonas</taxon>
    </lineage>
</organism>
<protein>
    <submittedName>
        <fullName evidence="2">DUF4843 domain-containing protein</fullName>
    </submittedName>
</protein>
<dbReference type="OrthoDB" id="1092914at2"/>
<reference evidence="2 3" key="1">
    <citation type="submission" date="2018-10" db="EMBL/GenBank/DDBJ databases">
        <title>Butyricimonas faecalis sp. nov., isolated from human faeces and emended description of the genus Butyricimonas.</title>
        <authorList>
            <person name="Le Roy T."/>
            <person name="Van der Smissen P."/>
            <person name="Paquot A."/>
            <person name="Delzenne N."/>
            <person name="Muccioli G."/>
            <person name="Collet J.-F."/>
            <person name="Cani P.D."/>
        </authorList>
    </citation>
    <scope>NUCLEOTIDE SEQUENCE [LARGE SCALE GENOMIC DNA]</scope>
    <source>
        <strain evidence="2 3">H184</strain>
    </source>
</reference>
<dbReference type="KEGG" id="buy:D8S85_12325"/>
<accession>A0A3S9VUM8</accession>
<feature type="signal peptide" evidence="1">
    <location>
        <begin position="1"/>
        <end position="24"/>
    </location>
</feature>
<keyword evidence="3" id="KW-1185">Reference proteome</keyword>